<accession>M3XGR8</accession>
<dbReference type="Bgee" id="ENSLACG00000022297">
    <property type="expression patterns" value="Expressed in pectoral fin and 5 other cell types or tissues"/>
</dbReference>
<dbReference type="Pfam" id="PF06954">
    <property type="entry name" value="Resistin"/>
    <property type="match status" value="1"/>
</dbReference>
<keyword evidence="3" id="KW-0964">Secreted</keyword>
<name>M3XGR8_LATCH</name>
<dbReference type="Gene3D" id="2.60.40.4230">
    <property type="entry name" value="Resistin head domain"/>
    <property type="match status" value="1"/>
</dbReference>
<dbReference type="Proteomes" id="UP000008672">
    <property type="component" value="Unassembled WGS sequence"/>
</dbReference>
<comment type="similarity">
    <text evidence="2">Belongs to the resistin/FIZZ family.</text>
</comment>
<dbReference type="eggNOG" id="ENOG502S9XN">
    <property type="taxonomic scope" value="Eukaryota"/>
</dbReference>
<reference evidence="7" key="2">
    <citation type="submission" date="2025-08" db="UniProtKB">
        <authorList>
            <consortium name="Ensembl"/>
        </authorList>
    </citation>
    <scope>IDENTIFICATION</scope>
</reference>
<proteinExistence type="inferred from homology"/>
<organism evidence="7 8">
    <name type="scientific">Latimeria chalumnae</name>
    <name type="common">Coelacanth</name>
    <dbReference type="NCBI Taxonomy" id="7897"/>
    <lineage>
        <taxon>Eukaryota</taxon>
        <taxon>Metazoa</taxon>
        <taxon>Chordata</taxon>
        <taxon>Craniata</taxon>
        <taxon>Vertebrata</taxon>
        <taxon>Euteleostomi</taxon>
        <taxon>Coelacanthiformes</taxon>
        <taxon>Coelacanthidae</taxon>
        <taxon>Latimeria</taxon>
    </lineage>
</organism>
<dbReference type="GeneTree" id="ENSGT00390000016177"/>
<reference evidence="8" key="1">
    <citation type="submission" date="2011-08" db="EMBL/GenBank/DDBJ databases">
        <title>The draft genome of Latimeria chalumnae.</title>
        <authorList>
            <person name="Di Palma F."/>
            <person name="Alfoldi J."/>
            <person name="Johnson J."/>
            <person name="Berlin A."/>
            <person name="Gnerre S."/>
            <person name="Jaffe D."/>
            <person name="MacCallum I."/>
            <person name="Young S."/>
            <person name="Walker B.J."/>
            <person name="Lander E."/>
            <person name="Lindblad-Toh K."/>
        </authorList>
    </citation>
    <scope>NUCLEOTIDE SEQUENCE [LARGE SCALE GENOMIC DNA]</scope>
    <source>
        <strain evidence="8">Wild caught</strain>
    </source>
</reference>
<dbReference type="OMA" id="TCGSWDI"/>
<evidence type="ECO:0000313" key="7">
    <source>
        <dbReference type="Ensembl" id="ENSLACP00000021924.1"/>
    </source>
</evidence>
<evidence type="ECO:0000256" key="6">
    <source>
        <dbReference type="ARBA" id="ARBA00023157"/>
    </source>
</evidence>
<dbReference type="STRING" id="7897.ENSLACP00000021924"/>
<evidence type="ECO:0000256" key="3">
    <source>
        <dbReference type="ARBA" id="ARBA00022525"/>
    </source>
</evidence>
<keyword evidence="6" id="KW-1015">Disulfide bond</keyword>
<dbReference type="PANTHER" id="PTHR21101:SF12">
    <property type="entry name" value="RESISTIN"/>
    <property type="match status" value="1"/>
</dbReference>
<reference evidence="7" key="3">
    <citation type="submission" date="2025-09" db="UniProtKB">
        <authorList>
            <consortium name="Ensembl"/>
        </authorList>
    </citation>
    <scope>IDENTIFICATION</scope>
</reference>
<dbReference type="FunCoup" id="M3XGR8">
    <property type="interactions" value="11"/>
</dbReference>
<dbReference type="GO" id="GO:0005615">
    <property type="term" value="C:extracellular space"/>
    <property type="evidence" value="ECO:0007669"/>
    <property type="project" value="TreeGrafter"/>
</dbReference>
<evidence type="ECO:0000256" key="2">
    <source>
        <dbReference type="ARBA" id="ARBA00007258"/>
    </source>
</evidence>
<sequence>MQKAKLVCTDVSSRGDVATCPTGSKPTSCSCGMACGSWDIRNDQTCHCQCNNIDWTSARCCKIAF</sequence>
<evidence type="ECO:0000313" key="8">
    <source>
        <dbReference type="Proteomes" id="UP000008672"/>
    </source>
</evidence>
<dbReference type="EMBL" id="AFYH01136583">
    <property type="status" value="NOT_ANNOTATED_CDS"/>
    <property type="molecule type" value="Genomic_DNA"/>
</dbReference>
<dbReference type="SUPFAM" id="SSF111423">
    <property type="entry name" value="Resistin"/>
    <property type="match status" value="1"/>
</dbReference>
<dbReference type="GO" id="GO:0005179">
    <property type="term" value="F:hormone activity"/>
    <property type="evidence" value="ECO:0007669"/>
    <property type="project" value="UniProtKB-KW"/>
</dbReference>
<dbReference type="Ensembl" id="ENSLACT00000026218.1">
    <property type="protein sequence ID" value="ENSLACP00000021924.1"/>
    <property type="gene ID" value="ENSLACG00000022297.1"/>
</dbReference>
<gene>
    <name evidence="7" type="primary">LOC102366025</name>
</gene>
<comment type="subcellular location">
    <subcellularLocation>
        <location evidence="1">Secreted</location>
    </subcellularLocation>
</comment>
<protein>
    <submittedName>
        <fullName evidence="7">Resistin</fullName>
    </submittedName>
</protein>
<dbReference type="AlphaFoldDB" id="M3XGR8"/>
<keyword evidence="4" id="KW-0372">Hormone</keyword>
<evidence type="ECO:0000256" key="4">
    <source>
        <dbReference type="ARBA" id="ARBA00022702"/>
    </source>
</evidence>
<evidence type="ECO:0000256" key="5">
    <source>
        <dbReference type="ARBA" id="ARBA00022729"/>
    </source>
</evidence>
<dbReference type="PANTHER" id="PTHR21101">
    <property type="entry name" value="RESISTIN"/>
    <property type="match status" value="1"/>
</dbReference>
<dbReference type="HOGENOM" id="CLU_2800658_0_0_1"/>
<dbReference type="InterPro" id="IPR036262">
    <property type="entry name" value="Resistin-like_sf"/>
</dbReference>
<keyword evidence="5" id="KW-0732">Signal</keyword>
<dbReference type="InterPro" id="IPR009714">
    <property type="entry name" value="RELM"/>
</dbReference>
<keyword evidence="8" id="KW-1185">Reference proteome</keyword>
<dbReference type="FunFam" id="2.60.40.4230:FF:000001">
    <property type="entry name" value="Resistin-like beta"/>
    <property type="match status" value="1"/>
</dbReference>
<dbReference type="InParanoid" id="M3XGR8"/>
<evidence type="ECO:0000256" key="1">
    <source>
        <dbReference type="ARBA" id="ARBA00004613"/>
    </source>
</evidence>